<name>A0AAE0VZ39_9BIVA</name>
<proteinExistence type="predicted"/>
<evidence type="ECO:0000256" key="5">
    <source>
        <dbReference type="SAM" id="Phobius"/>
    </source>
</evidence>
<comment type="caution">
    <text evidence="6">The sequence shown here is derived from an EMBL/GenBank/DDBJ whole genome shotgun (WGS) entry which is preliminary data.</text>
</comment>
<keyword evidence="2 5" id="KW-0812">Transmembrane</keyword>
<dbReference type="InterPro" id="IPR000830">
    <property type="entry name" value="Peripherin/rom-1"/>
</dbReference>
<comment type="subcellular location">
    <subcellularLocation>
        <location evidence="1">Membrane</location>
        <topology evidence="1">Multi-pass membrane protein</topology>
    </subcellularLocation>
</comment>
<dbReference type="PANTHER" id="PTHR19282">
    <property type="entry name" value="TETRASPANIN"/>
    <property type="match status" value="1"/>
</dbReference>
<dbReference type="Pfam" id="PF00335">
    <property type="entry name" value="Tetraspanin"/>
    <property type="match status" value="1"/>
</dbReference>
<accession>A0AAE0VZ39</accession>
<dbReference type="InterPro" id="IPR008952">
    <property type="entry name" value="Tetraspanin_EC2_sf"/>
</dbReference>
<sequence length="319" mass="36721">MLALGVLIETTIRDKIRFIENYNGAILPALLLSIGATSVVAHLVCGKICWTNHNPVRRRLWSRYLLPTMIVSTVIFLLELVSGIMCYSHVTELDKSFKRGILTNMKDYKDDVNVKEEVDVLQIEFSCCGSIAYTDWFRTAWIHEDYLNDLKLQSLRKSGFDDGFISDDVPFSCCSPTSMRPCIHHHVHDNDLHYNYDYRTSMTINKKGCAITLMEYYSEWILMKAGAIAIGLSFFQVRFWLYIISLVDNNIAIDHPLSCIKSMENSSARLCPDFVPASNNDQSKCFRKLETLKQENRPEIYFKQFKGFWAFGHWNSCGA</sequence>
<dbReference type="PRINTS" id="PR00218">
    <property type="entry name" value="PERIPHERNRDS"/>
</dbReference>
<evidence type="ECO:0000256" key="4">
    <source>
        <dbReference type="ARBA" id="ARBA00023136"/>
    </source>
</evidence>
<evidence type="ECO:0000256" key="3">
    <source>
        <dbReference type="ARBA" id="ARBA00022989"/>
    </source>
</evidence>
<dbReference type="EMBL" id="JAEAOA010001917">
    <property type="protein sequence ID" value="KAK3596023.1"/>
    <property type="molecule type" value="Genomic_DNA"/>
</dbReference>
<feature type="transmembrane region" description="Helical" evidence="5">
    <location>
        <begin position="221"/>
        <end position="243"/>
    </location>
</feature>
<reference evidence="6" key="3">
    <citation type="submission" date="2023-05" db="EMBL/GenBank/DDBJ databases">
        <authorList>
            <person name="Smith C.H."/>
        </authorList>
    </citation>
    <scope>NUCLEOTIDE SEQUENCE</scope>
    <source>
        <strain evidence="6">CHS0354</strain>
        <tissue evidence="6">Mantle</tissue>
    </source>
</reference>
<dbReference type="PANTHER" id="PTHR19282:SF544">
    <property type="entry name" value="TETRASPANIN"/>
    <property type="match status" value="1"/>
</dbReference>
<dbReference type="Gene3D" id="1.10.1450.10">
    <property type="entry name" value="Tetraspanin"/>
    <property type="match status" value="1"/>
</dbReference>
<feature type="transmembrane region" description="Helical" evidence="5">
    <location>
        <begin position="21"/>
        <end position="44"/>
    </location>
</feature>
<dbReference type="AlphaFoldDB" id="A0AAE0VZ39"/>
<dbReference type="Proteomes" id="UP001195483">
    <property type="component" value="Unassembled WGS sequence"/>
</dbReference>
<reference evidence="6" key="1">
    <citation type="journal article" date="2021" name="Genome Biol. Evol.">
        <title>A High-Quality Reference Genome for a Parasitic Bivalve with Doubly Uniparental Inheritance (Bivalvia: Unionida).</title>
        <authorList>
            <person name="Smith C.H."/>
        </authorList>
    </citation>
    <scope>NUCLEOTIDE SEQUENCE</scope>
    <source>
        <strain evidence="6">CHS0354</strain>
    </source>
</reference>
<organism evidence="6 7">
    <name type="scientific">Potamilus streckersoni</name>
    <dbReference type="NCBI Taxonomy" id="2493646"/>
    <lineage>
        <taxon>Eukaryota</taxon>
        <taxon>Metazoa</taxon>
        <taxon>Spiralia</taxon>
        <taxon>Lophotrochozoa</taxon>
        <taxon>Mollusca</taxon>
        <taxon>Bivalvia</taxon>
        <taxon>Autobranchia</taxon>
        <taxon>Heteroconchia</taxon>
        <taxon>Palaeoheterodonta</taxon>
        <taxon>Unionida</taxon>
        <taxon>Unionoidea</taxon>
        <taxon>Unionidae</taxon>
        <taxon>Ambleminae</taxon>
        <taxon>Lampsilini</taxon>
        <taxon>Potamilus</taxon>
    </lineage>
</organism>
<dbReference type="GO" id="GO:0005886">
    <property type="term" value="C:plasma membrane"/>
    <property type="evidence" value="ECO:0007669"/>
    <property type="project" value="TreeGrafter"/>
</dbReference>
<evidence type="ECO:0000313" key="6">
    <source>
        <dbReference type="EMBL" id="KAK3596023.1"/>
    </source>
</evidence>
<keyword evidence="7" id="KW-1185">Reference proteome</keyword>
<evidence type="ECO:0000256" key="2">
    <source>
        <dbReference type="ARBA" id="ARBA00022692"/>
    </source>
</evidence>
<evidence type="ECO:0000313" key="7">
    <source>
        <dbReference type="Proteomes" id="UP001195483"/>
    </source>
</evidence>
<protein>
    <submittedName>
        <fullName evidence="6">Uncharacterized protein</fullName>
    </submittedName>
</protein>
<dbReference type="InterPro" id="IPR018499">
    <property type="entry name" value="Tetraspanin/Peripherin"/>
</dbReference>
<dbReference type="GO" id="GO:0007601">
    <property type="term" value="P:visual perception"/>
    <property type="evidence" value="ECO:0007669"/>
    <property type="project" value="InterPro"/>
</dbReference>
<evidence type="ECO:0000256" key="1">
    <source>
        <dbReference type="ARBA" id="ARBA00004141"/>
    </source>
</evidence>
<dbReference type="SUPFAM" id="SSF48652">
    <property type="entry name" value="Tetraspanin"/>
    <property type="match status" value="1"/>
</dbReference>
<feature type="transmembrane region" description="Helical" evidence="5">
    <location>
        <begin position="64"/>
        <end position="90"/>
    </location>
</feature>
<gene>
    <name evidence="6" type="ORF">CHS0354_032546</name>
</gene>
<keyword evidence="4 5" id="KW-0472">Membrane</keyword>
<keyword evidence="3 5" id="KW-1133">Transmembrane helix</keyword>
<reference evidence="6" key="2">
    <citation type="journal article" date="2021" name="Genome Biol. Evol.">
        <title>Developing a high-quality reference genome for a parasitic bivalve with doubly uniparental inheritance (Bivalvia: Unionida).</title>
        <authorList>
            <person name="Smith C.H."/>
        </authorList>
    </citation>
    <scope>NUCLEOTIDE SEQUENCE</scope>
    <source>
        <strain evidence="6">CHS0354</strain>
        <tissue evidence="6">Mantle</tissue>
    </source>
</reference>